<accession>A0A3S5A424</accession>
<keyword evidence="1" id="KW-1133">Transmembrane helix</keyword>
<keyword evidence="3" id="KW-1185">Reference proteome</keyword>
<gene>
    <name evidence="2" type="ORF">PXEA_LOCUS7887</name>
</gene>
<dbReference type="Proteomes" id="UP000784294">
    <property type="component" value="Unassembled WGS sequence"/>
</dbReference>
<reference evidence="2" key="1">
    <citation type="submission" date="2018-11" db="EMBL/GenBank/DDBJ databases">
        <authorList>
            <consortium name="Pathogen Informatics"/>
        </authorList>
    </citation>
    <scope>NUCLEOTIDE SEQUENCE</scope>
</reference>
<feature type="transmembrane region" description="Helical" evidence="1">
    <location>
        <begin position="206"/>
        <end position="229"/>
    </location>
</feature>
<evidence type="ECO:0000313" key="2">
    <source>
        <dbReference type="EMBL" id="VEL14447.1"/>
    </source>
</evidence>
<dbReference type="AlphaFoldDB" id="A0A3S5A424"/>
<evidence type="ECO:0000256" key="1">
    <source>
        <dbReference type="SAM" id="Phobius"/>
    </source>
</evidence>
<comment type="caution">
    <text evidence="2">The sequence shown here is derived from an EMBL/GenBank/DDBJ whole genome shotgun (WGS) entry which is preliminary data.</text>
</comment>
<protein>
    <submittedName>
        <fullName evidence="2">Uncharacterized protein</fullName>
    </submittedName>
</protein>
<feature type="transmembrane region" description="Helical" evidence="1">
    <location>
        <begin position="109"/>
        <end position="126"/>
    </location>
</feature>
<organism evidence="2 3">
    <name type="scientific">Protopolystoma xenopodis</name>
    <dbReference type="NCBI Taxonomy" id="117903"/>
    <lineage>
        <taxon>Eukaryota</taxon>
        <taxon>Metazoa</taxon>
        <taxon>Spiralia</taxon>
        <taxon>Lophotrochozoa</taxon>
        <taxon>Platyhelminthes</taxon>
        <taxon>Monogenea</taxon>
        <taxon>Polyopisthocotylea</taxon>
        <taxon>Polystomatidea</taxon>
        <taxon>Polystomatidae</taxon>
        <taxon>Protopolystoma</taxon>
    </lineage>
</organism>
<sequence>MRGGRRLRNRFLLKGSTTAGLIVDSDTHFCLPSLILPSWVPANRRTPACKCNTHILLLGSRILPLLLLPSSTRVPRGRGSTTCPHGADAAQLTPSTRLVDPCYRYYTTYYSYFLILIPTFASVLNVHRKRYWNSSPLSSLSFCKSQSATASIHSPYFFSTTPSSHFLVGPTYSDVFLFSPLLFLRFPSLHRLSYPFLGHSYILPHSSAMILLISDPTTAILCVLLALFAKYISVTGTLYHHHLSLPYQPGPPLLFDRHGAHGCRATCWYETCFVNGAEANWAEIRSMVQD</sequence>
<name>A0A3S5A424_9PLAT</name>
<evidence type="ECO:0000313" key="3">
    <source>
        <dbReference type="Proteomes" id="UP000784294"/>
    </source>
</evidence>
<dbReference type="EMBL" id="CAAALY010021193">
    <property type="protein sequence ID" value="VEL14447.1"/>
    <property type="molecule type" value="Genomic_DNA"/>
</dbReference>
<proteinExistence type="predicted"/>
<keyword evidence="1" id="KW-0812">Transmembrane</keyword>
<keyword evidence="1" id="KW-0472">Membrane</keyword>